<evidence type="ECO:0000256" key="1">
    <source>
        <dbReference type="RuleBase" id="RU362114"/>
    </source>
</evidence>
<dbReference type="GO" id="GO:0005634">
    <property type="term" value="C:nucleus"/>
    <property type="evidence" value="ECO:0007669"/>
    <property type="project" value="TreeGrafter"/>
</dbReference>
<dbReference type="AlphaFoldDB" id="A0A9P1D7B0"/>
<dbReference type="SUPFAM" id="SSF56399">
    <property type="entry name" value="ADP-ribosylation"/>
    <property type="match status" value="1"/>
</dbReference>
<keyword evidence="1" id="KW-0520">NAD</keyword>
<evidence type="ECO:0000259" key="3">
    <source>
        <dbReference type="PROSITE" id="PS51059"/>
    </source>
</evidence>
<evidence type="ECO:0000313" key="6">
    <source>
        <dbReference type="Proteomes" id="UP001152797"/>
    </source>
</evidence>
<dbReference type="Gene3D" id="2.60.40.150">
    <property type="entry name" value="C2 domain"/>
    <property type="match status" value="1"/>
</dbReference>
<sequence>MVGTLEVQVVECFQVKSTGSLFSGNKLFVNVKLDGVEARSASLPEAAGGVRWDFSTQMVCPQHAANLELQLKREGLFSSHFVGGCSLPLQQISGTLEQEVPLWDGSRSEVGRLRICISKSGPKTGLMNLAGSQIVSGSDRPALTPAPTQSLAGGLVNRASVAAGSLGTVGSSLENYARSATTDLESRPAFARGSSQALANLAAAREDGSRPDAVRRANELLVEVDPFDASREEHRQKLAQAVERLRHASNADLSGPLGQQTLSSCDARIEILFNDAMQHRNEKDAHGALWLAGRLPSPEDAEVTLQLRLRQKWDQHSSKEALQRASDLLPAAAAGGLELEDFMDALDLAEFHSLRSQQGSASAAVEKLLKALEKPLFGTVQQLLRDNPDKAEAIFGTLGARRTEALGLQSLQQQLLREKGLQLLKAALLPSPGQIGFPELRRRKLRHAILTARGALDDPMTRVALHSMMQEVGPSCFAHSTESSVWFLRALIELLPEEQVHPSVRRCLQERPADQMVAILTQSKELLAEINRELPDGLLPDEWQQLRQEVRQALARGNEAELKTACQKLIDSPAGVFYQRDVQQVVAKLRSAFRLPPSWSVESMVRGSDVKLLAKNEVTDSRLLKLFDELLRSTALPHVRTRDRRGLPPRNYRAVRAVQIMNAPTWSSYLQRRDHVLQQCMKVKARSDAGFWRDRLNGELMTEQILADRMEVSAFTPLKREANEVWLFHGTSHAAAEGITSDDFDMTRANPSGLFGAGVYFAESVSKADEYVKGKVVGGVELFPLLLCRVCLGYVYYCDERRPSARALEEHCLLEDWHSVLGDRKKTSNTFREFIIYDNLQAFPAYIIYYAREY</sequence>
<accession>A0A9P1D7B0</accession>
<evidence type="ECO:0000313" key="5">
    <source>
        <dbReference type="EMBL" id="CAL1158480.1"/>
    </source>
</evidence>
<gene>
    <name evidence="4" type="ORF">C1SCF055_LOCUS30859</name>
</gene>
<dbReference type="InterPro" id="IPR035892">
    <property type="entry name" value="C2_domain_sf"/>
</dbReference>
<dbReference type="InterPro" id="IPR051712">
    <property type="entry name" value="ARTD-AVP"/>
</dbReference>
<dbReference type="Gene3D" id="3.90.228.10">
    <property type="match status" value="1"/>
</dbReference>
<proteinExistence type="predicted"/>
<dbReference type="SUPFAM" id="SSF49562">
    <property type="entry name" value="C2 domain (Calcium/lipid-binding domain, CaLB)"/>
    <property type="match status" value="1"/>
</dbReference>
<reference evidence="4" key="1">
    <citation type="submission" date="2022-10" db="EMBL/GenBank/DDBJ databases">
        <authorList>
            <person name="Chen Y."/>
            <person name="Dougan E. K."/>
            <person name="Chan C."/>
            <person name="Rhodes N."/>
            <person name="Thang M."/>
        </authorList>
    </citation>
    <scope>NUCLEOTIDE SEQUENCE</scope>
</reference>
<dbReference type="PANTHER" id="PTHR45740">
    <property type="entry name" value="POLY [ADP-RIBOSE] POLYMERASE"/>
    <property type="match status" value="1"/>
</dbReference>
<organism evidence="4">
    <name type="scientific">Cladocopium goreaui</name>
    <dbReference type="NCBI Taxonomy" id="2562237"/>
    <lineage>
        <taxon>Eukaryota</taxon>
        <taxon>Sar</taxon>
        <taxon>Alveolata</taxon>
        <taxon>Dinophyceae</taxon>
        <taxon>Suessiales</taxon>
        <taxon>Symbiodiniaceae</taxon>
        <taxon>Cladocopium</taxon>
    </lineage>
</organism>
<evidence type="ECO:0000313" key="4">
    <source>
        <dbReference type="EMBL" id="CAI4005105.1"/>
    </source>
</evidence>
<feature type="domain" description="PARP catalytic" evidence="3">
    <location>
        <begin position="603"/>
        <end position="854"/>
    </location>
</feature>
<dbReference type="OrthoDB" id="446402at2759"/>
<comment type="caution">
    <text evidence="4">The sequence shown here is derived from an EMBL/GenBank/DDBJ whole genome shotgun (WGS) entry which is preliminary data.</text>
</comment>
<dbReference type="GO" id="GO:0003950">
    <property type="term" value="F:NAD+ poly-ADP-ribosyltransferase activity"/>
    <property type="evidence" value="ECO:0007669"/>
    <property type="project" value="UniProtKB-UniRule"/>
</dbReference>
<name>A0A9P1D7B0_9DINO</name>
<dbReference type="PROSITE" id="PS51059">
    <property type="entry name" value="PARP_CATALYTIC"/>
    <property type="match status" value="1"/>
</dbReference>
<evidence type="ECO:0000259" key="2">
    <source>
        <dbReference type="PROSITE" id="PS50004"/>
    </source>
</evidence>
<keyword evidence="1" id="KW-0328">Glycosyltransferase</keyword>
<dbReference type="InterPro" id="IPR000008">
    <property type="entry name" value="C2_dom"/>
</dbReference>
<dbReference type="Pfam" id="PF00644">
    <property type="entry name" value="PARP"/>
    <property type="match status" value="1"/>
</dbReference>
<dbReference type="EMBL" id="CAMXCT030003558">
    <property type="protein sequence ID" value="CAL4792417.1"/>
    <property type="molecule type" value="Genomic_DNA"/>
</dbReference>
<dbReference type="EMBL" id="CAMXCT010003558">
    <property type="protein sequence ID" value="CAI4005105.1"/>
    <property type="molecule type" value="Genomic_DNA"/>
</dbReference>
<dbReference type="PANTHER" id="PTHR45740:SF2">
    <property type="entry name" value="POLY [ADP-RIBOSE] POLYMERASE"/>
    <property type="match status" value="1"/>
</dbReference>
<feature type="domain" description="C2" evidence="2">
    <location>
        <begin position="1"/>
        <end position="104"/>
    </location>
</feature>
<dbReference type="EC" id="2.4.2.-" evidence="1"/>
<dbReference type="GO" id="GO:1990404">
    <property type="term" value="F:NAD+-protein mono-ADP-ribosyltransferase activity"/>
    <property type="evidence" value="ECO:0007669"/>
    <property type="project" value="TreeGrafter"/>
</dbReference>
<dbReference type="InterPro" id="IPR012317">
    <property type="entry name" value="Poly(ADP-ribose)pol_cat_dom"/>
</dbReference>
<protein>
    <recommendedName>
        <fullName evidence="1">Poly [ADP-ribose] polymerase</fullName>
        <shortName evidence="1">PARP</shortName>
        <ecNumber evidence="1">2.4.2.-</ecNumber>
    </recommendedName>
</protein>
<keyword evidence="6" id="KW-1185">Reference proteome</keyword>
<reference evidence="5" key="2">
    <citation type="submission" date="2024-04" db="EMBL/GenBank/DDBJ databases">
        <authorList>
            <person name="Chen Y."/>
            <person name="Shah S."/>
            <person name="Dougan E. K."/>
            <person name="Thang M."/>
            <person name="Chan C."/>
        </authorList>
    </citation>
    <scope>NUCLEOTIDE SEQUENCE [LARGE SCALE GENOMIC DNA]</scope>
</reference>
<dbReference type="PROSITE" id="PS50004">
    <property type="entry name" value="C2"/>
    <property type="match status" value="1"/>
</dbReference>
<dbReference type="Proteomes" id="UP001152797">
    <property type="component" value="Unassembled WGS sequence"/>
</dbReference>
<keyword evidence="1" id="KW-0808">Transferase</keyword>
<dbReference type="EMBL" id="CAMXCT020003558">
    <property type="protein sequence ID" value="CAL1158480.1"/>
    <property type="molecule type" value="Genomic_DNA"/>
</dbReference>